<dbReference type="EMBL" id="HG711074">
    <property type="protein sequence ID" value="CDJ48277.1"/>
    <property type="molecule type" value="Genomic_DNA"/>
</dbReference>
<dbReference type="InterPro" id="IPR052145">
    <property type="entry name" value="Mediator/Homeobox_domain"/>
</dbReference>
<gene>
    <name evidence="5" type="ORF">EBH_0019800</name>
</gene>
<reference evidence="5" key="1">
    <citation type="submission" date="2013-10" db="EMBL/GenBank/DDBJ databases">
        <title>Genomic analysis of the causative agents of coccidiosis in chickens.</title>
        <authorList>
            <person name="Reid A.J."/>
            <person name="Blake D."/>
            <person name="Billington K."/>
            <person name="Browne H."/>
            <person name="Dunn M."/>
            <person name="Hung S."/>
            <person name="Kawahara F."/>
            <person name="Miranda-Saavedra D."/>
            <person name="Mourier T."/>
            <person name="Nagra H."/>
            <person name="Otto T.D."/>
            <person name="Rawlings N."/>
            <person name="Sanchez A."/>
            <person name="Sanders M."/>
            <person name="Subramaniam C."/>
            <person name="Tay Y."/>
            <person name="Dear P."/>
            <person name="Doerig C."/>
            <person name="Gruber A."/>
            <person name="Parkinson J."/>
            <person name="Shirley M."/>
            <person name="Wan K.L."/>
            <person name="Berriman M."/>
            <person name="Tomley F."/>
            <person name="Pain A."/>
        </authorList>
    </citation>
    <scope>NUCLEOTIDE SEQUENCE [LARGE SCALE GENOMIC DNA]</scope>
    <source>
        <strain evidence="5">Houghton</strain>
    </source>
</reference>
<dbReference type="PANTHER" id="PTHR24330">
    <property type="entry name" value="HOMEOBOX PROTEIN BARH-LIKE"/>
    <property type="match status" value="1"/>
</dbReference>
<proteinExistence type="inferred from homology"/>
<feature type="region of interest" description="Disordered" evidence="4">
    <location>
        <begin position="511"/>
        <end position="545"/>
    </location>
</feature>
<dbReference type="PANTHER" id="PTHR24330:SF19">
    <property type="entry name" value="MEDIATOR OF RNA POLYMERASE II TRANSCRIPTION SUBUNIT 29"/>
    <property type="match status" value="1"/>
</dbReference>
<evidence type="ECO:0000256" key="3">
    <source>
        <dbReference type="SAM" id="Coils"/>
    </source>
</evidence>
<keyword evidence="6" id="KW-1185">Reference proteome</keyword>
<keyword evidence="2" id="KW-0047">Antifreeze protein</keyword>
<evidence type="ECO:0000256" key="2">
    <source>
        <dbReference type="ARBA" id="ARBA00023076"/>
    </source>
</evidence>
<dbReference type="VEuPathDB" id="ToxoDB:EBH_0019800"/>
<organism evidence="5 6">
    <name type="scientific">Eimeria brunetti</name>
    <dbReference type="NCBI Taxonomy" id="51314"/>
    <lineage>
        <taxon>Eukaryota</taxon>
        <taxon>Sar</taxon>
        <taxon>Alveolata</taxon>
        <taxon>Apicomplexa</taxon>
        <taxon>Conoidasida</taxon>
        <taxon>Coccidia</taxon>
        <taxon>Eucoccidiorida</taxon>
        <taxon>Eimeriorina</taxon>
        <taxon>Eimeriidae</taxon>
        <taxon>Eimeria</taxon>
    </lineage>
</organism>
<evidence type="ECO:0000313" key="5">
    <source>
        <dbReference type="EMBL" id="CDJ48277.1"/>
    </source>
</evidence>
<reference evidence="5" key="2">
    <citation type="submission" date="2013-10" db="EMBL/GenBank/DDBJ databases">
        <authorList>
            <person name="Aslett M."/>
        </authorList>
    </citation>
    <scope>NUCLEOTIDE SEQUENCE [LARGE SCALE GENOMIC DNA]</scope>
    <source>
        <strain evidence="5">Houghton</strain>
    </source>
</reference>
<comment type="similarity">
    <text evidence="1">Belongs to the type-I AFP family.</text>
</comment>
<dbReference type="Proteomes" id="UP000030750">
    <property type="component" value="Unassembled WGS sequence"/>
</dbReference>
<protein>
    <submittedName>
        <fullName evidence="5">Uncharacterized protein</fullName>
    </submittedName>
</protein>
<evidence type="ECO:0000313" key="6">
    <source>
        <dbReference type="Proteomes" id="UP000030750"/>
    </source>
</evidence>
<evidence type="ECO:0000256" key="1">
    <source>
        <dbReference type="ARBA" id="ARBA00006358"/>
    </source>
</evidence>
<feature type="coiled-coil region" evidence="3">
    <location>
        <begin position="222"/>
        <end position="252"/>
    </location>
</feature>
<sequence length="571" mass="59568">MGSTHSQPVDDGRARLFWGVCAVAGAAALFYLTSSSSSSSSSSSRCSDEEIIALLREITKEFHRVFAEAAQMTSNLLSSLDAKGKGRGSPRSIRETMEAMSLQRMLLARLEGAEAAVLSAKGVPSAVFDSRCSQLAETNEEVQKLVIGLRQMYEDAMQGTLPLLPGLEVPVELTQERVLQILNKIQRRKEEKFRQILVATTERELSPEGATAAVTAQLQESNTEAERSVLQEEQLLLQHERQQQQQQQQQKQQPVELTPMVFLQAIATHCRDPVFKAKKAAVDQSHSEHIFDLLRRGRTPQQAEPSSWSELALRLESCESMDAFVLCLVAPATASSSSSSSSSGSSSSSSSSKEVCAPLSLLGEISNFLEDAESEKWALDQLTPICLDTADMPHDAEEYAPLREAVAQHGHCFALYKGQTLKSTASRNCCRRPLAATAAAAAPAAATAAPAAAIAAAAIAAAATAAAATAAAAAPAAATAAAATAAAATAANRPLMQGAMQALAQQQQPQEAAAAAAATTEATTPVEETAAAAAETEAPSSKTKAAAAAAAAAAADADAVETAPATAADAP</sequence>
<dbReference type="InterPro" id="IPR000104">
    <property type="entry name" value="Antifreeze_1"/>
</dbReference>
<dbReference type="OrthoDB" id="347475at2759"/>
<dbReference type="GO" id="GO:0016172">
    <property type="term" value="F:antifreeze activity"/>
    <property type="evidence" value="ECO:0007669"/>
    <property type="project" value="InterPro"/>
</dbReference>
<name>U6LCV3_9EIME</name>
<dbReference type="AlphaFoldDB" id="U6LCV3"/>
<accession>U6LCV3</accession>
<keyword evidence="3" id="KW-0175">Coiled coil</keyword>
<evidence type="ECO:0000256" key="4">
    <source>
        <dbReference type="SAM" id="MobiDB-lite"/>
    </source>
</evidence>
<dbReference type="PRINTS" id="PR00308">
    <property type="entry name" value="ANTIFREEZEI"/>
</dbReference>